<proteinExistence type="predicted"/>
<protein>
    <submittedName>
        <fullName evidence="2 4">Uncharacterized protein</fullName>
    </submittedName>
</protein>
<evidence type="ECO:0000313" key="2">
    <source>
        <dbReference type="EMBL" id="VDK27628.1"/>
    </source>
</evidence>
<feature type="transmembrane region" description="Helical" evidence="1">
    <location>
        <begin position="24"/>
        <end position="46"/>
    </location>
</feature>
<evidence type="ECO:0000313" key="4">
    <source>
        <dbReference type="WBParaSite" id="GPUH_0000021501-mRNA-1"/>
    </source>
</evidence>
<gene>
    <name evidence="2" type="ORF">GPUH_LOCUS216</name>
</gene>
<dbReference type="AlphaFoldDB" id="A0A183CUS5"/>
<evidence type="ECO:0000313" key="3">
    <source>
        <dbReference type="Proteomes" id="UP000271098"/>
    </source>
</evidence>
<reference evidence="2 3" key="2">
    <citation type="submission" date="2018-11" db="EMBL/GenBank/DDBJ databases">
        <authorList>
            <consortium name="Pathogen Informatics"/>
        </authorList>
    </citation>
    <scope>NUCLEOTIDE SEQUENCE [LARGE SCALE GENOMIC DNA]</scope>
</reference>
<reference evidence="4" key="1">
    <citation type="submission" date="2016-06" db="UniProtKB">
        <authorList>
            <consortium name="WormBaseParasite"/>
        </authorList>
    </citation>
    <scope>IDENTIFICATION</scope>
</reference>
<accession>A0A183CUS5</accession>
<dbReference type="Proteomes" id="UP000271098">
    <property type="component" value="Unassembled WGS sequence"/>
</dbReference>
<keyword evidence="1" id="KW-0812">Transmembrane</keyword>
<keyword evidence="1" id="KW-1133">Transmembrane helix</keyword>
<sequence length="71" mass="8407">MPRAFWDLIRQDGLINPSKPCMSYFFVTLISFTAIFLALLWLFSLIHERGEREHLFRNVSQKVTMHTNGYT</sequence>
<organism evidence="4">
    <name type="scientific">Gongylonema pulchrum</name>
    <dbReference type="NCBI Taxonomy" id="637853"/>
    <lineage>
        <taxon>Eukaryota</taxon>
        <taxon>Metazoa</taxon>
        <taxon>Ecdysozoa</taxon>
        <taxon>Nematoda</taxon>
        <taxon>Chromadorea</taxon>
        <taxon>Rhabditida</taxon>
        <taxon>Spirurina</taxon>
        <taxon>Spiruromorpha</taxon>
        <taxon>Spiruroidea</taxon>
        <taxon>Gongylonematidae</taxon>
        <taxon>Gongylonema</taxon>
    </lineage>
</organism>
<keyword evidence="3" id="KW-1185">Reference proteome</keyword>
<keyword evidence="1" id="KW-0472">Membrane</keyword>
<name>A0A183CUS5_9BILA</name>
<evidence type="ECO:0000256" key="1">
    <source>
        <dbReference type="SAM" id="Phobius"/>
    </source>
</evidence>
<dbReference type="WBParaSite" id="GPUH_0000021501-mRNA-1">
    <property type="protein sequence ID" value="GPUH_0000021501-mRNA-1"/>
    <property type="gene ID" value="GPUH_0000021501"/>
</dbReference>
<dbReference type="EMBL" id="UYRT01000161">
    <property type="protein sequence ID" value="VDK27628.1"/>
    <property type="molecule type" value="Genomic_DNA"/>
</dbReference>